<feature type="transmembrane region" description="Helical" evidence="1">
    <location>
        <begin position="88"/>
        <end position="111"/>
    </location>
</feature>
<proteinExistence type="predicted"/>
<keyword evidence="1" id="KW-0812">Transmembrane</keyword>
<reference evidence="2 3" key="1">
    <citation type="submission" date="2021-01" db="EMBL/GenBank/DDBJ databases">
        <title>Complete genome sequence of Erwinia rhapontici MAFF 311153.</title>
        <authorList>
            <person name="Morohoshi T."/>
            <person name="Someya N."/>
        </authorList>
    </citation>
    <scope>NUCLEOTIDE SEQUENCE [LARGE SCALE GENOMIC DNA]</scope>
    <source>
        <strain evidence="2 3">MAFF 311153</strain>
    </source>
</reference>
<dbReference type="Proteomes" id="UP000677515">
    <property type="component" value="Chromosome"/>
</dbReference>
<evidence type="ECO:0000313" key="3">
    <source>
        <dbReference type="Proteomes" id="UP000677515"/>
    </source>
</evidence>
<sequence length="113" mass="13219">MLPSKKAVKENDARWREKLKRRDNLAAIFFFVIPLCLFLTGGRDLARLTPFLWLLYCIAYLIVFRRSLRFFSTDELRLIARHGNNHPFYALCWIMVIGVGLMLIVAIVQFLTA</sequence>
<accession>A0ABM7N5S1</accession>
<feature type="transmembrane region" description="Helical" evidence="1">
    <location>
        <begin position="24"/>
        <end position="42"/>
    </location>
</feature>
<keyword evidence="1" id="KW-1133">Transmembrane helix</keyword>
<evidence type="ECO:0000313" key="2">
    <source>
        <dbReference type="EMBL" id="BCQ36824.1"/>
    </source>
</evidence>
<keyword evidence="3" id="KW-1185">Reference proteome</keyword>
<organism evidence="2 3">
    <name type="scientific">Erwinia rhapontici</name>
    <name type="common">Pectobacterium rhapontici</name>
    <dbReference type="NCBI Taxonomy" id="55212"/>
    <lineage>
        <taxon>Bacteria</taxon>
        <taxon>Pseudomonadati</taxon>
        <taxon>Pseudomonadota</taxon>
        <taxon>Gammaproteobacteria</taxon>
        <taxon>Enterobacterales</taxon>
        <taxon>Erwiniaceae</taxon>
        <taxon>Erwinia</taxon>
    </lineage>
</organism>
<gene>
    <name evidence="2" type="ORF">ERHA53_41670</name>
</gene>
<dbReference type="EMBL" id="AP024329">
    <property type="protein sequence ID" value="BCQ36824.1"/>
    <property type="molecule type" value="Genomic_DNA"/>
</dbReference>
<dbReference type="RefSeq" id="WP_167864314.1">
    <property type="nucleotide sequence ID" value="NZ_AP024329.1"/>
</dbReference>
<evidence type="ECO:0000256" key="1">
    <source>
        <dbReference type="SAM" id="Phobius"/>
    </source>
</evidence>
<feature type="transmembrane region" description="Helical" evidence="1">
    <location>
        <begin position="48"/>
        <end position="68"/>
    </location>
</feature>
<protein>
    <submittedName>
        <fullName evidence="2">Uncharacterized protein</fullName>
    </submittedName>
</protein>
<name>A0ABM7N5S1_ERWRD</name>
<keyword evidence="1" id="KW-0472">Membrane</keyword>